<proteinExistence type="inferred from homology"/>
<dbReference type="Gene3D" id="3.60.21.10">
    <property type="match status" value="1"/>
</dbReference>
<comment type="cofactor">
    <cofactor evidence="2">
        <name>a divalent metal cation</name>
        <dbReference type="ChEBI" id="CHEBI:60240"/>
    </cofactor>
</comment>
<comment type="similarity">
    <text evidence="1 2">Belongs to the metallophosphoesterase superfamily. YfcE family.</text>
</comment>
<dbReference type="NCBIfam" id="TIGR00040">
    <property type="entry name" value="yfcE"/>
    <property type="match status" value="1"/>
</dbReference>
<dbReference type="GO" id="GO:0016787">
    <property type="term" value="F:hydrolase activity"/>
    <property type="evidence" value="ECO:0007669"/>
    <property type="project" value="UniProtKB-UniRule"/>
</dbReference>
<dbReference type="InterPro" id="IPR053193">
    <property type="entry name" value="MetalloPDE_YfcE-like"/>
</dbReference>
<evidence type="ECO:0000313" key="5">
    <source>
        <dbReference type="Proteomes" id="UP000190105"/>
    </source>
</evidence>
<evidence type="ECO:0000256" key="1">
    <source>
        <dbReference type="ARBA" id="ARBA00008950"/>
    </source>
</evidence>
<sequence>MRIGVVSDSHGNLYMLDKAIKSMGNLDYIIHLGDEYRDIIKVNEKYKLPIEYVSGNNDFGAERIPEKILSISGKKIFITHGHRYNVYFGLESLYFKALETDAELVLYGHTHVQDIKSKGDIILLNPGSVSRPRDTKPGCAVVEIDNRGDIDFKLIRLEY</sequence>
<organism evidence="4 5">
    <name type="scientific">Caloramator quimbayensis</name>
    <dbReference type="NCBI Taxonomy" id="1147123"/>
    <lineage>
        <taxon>Bacteria</taxon>
        <taxon>Bacillati</taxon>
        <taxon>Bacillota</taxon>
        <taxon>Clostridia</taxon>
        <taxon>Eubacteriales</taxon>
        <taxon>Clostridiaceae</taxon>
        <taxon>Caloramator</taxon>
    </lineage>
</organism>
<dbReference type="GO" id="GO:0046872">
    <property type="term" value="F:metal ion binding"/>
    <property type="evidence" value="ECO:0007669"/>
    <property type="project" value="UniProtKB-KW"/>
</dbReference>
<dbReference type="SUPFAM" id="SSF56300">
    <property type="entry name" value="Metallo-dependent phosphatases"/>
    <property type="match status" value="1"/>
</dbReference>
<dbReference type="InterPro" id="IPR024654">
    <property type="entry name" value="Calcineurin-like_PHP_lpxH"/>
</dbReference>
<dbReference type="OrthoDB" id="9800565at2"/>
<dbReference type="InterPro" id="IPR000979">
    <property type="entry name" value="Phosphodiesterase_MJ0936/Vps29"/>
</dbReference>
<dbReference type="EMBL" id="FUYH01000010">
    <property type="protein sequence ID" value="SKA90033.1"/>
    <property type="molecule type" value="Genomic_DNA"/>
</dbReference>
<dbReference type="Pfam" id="PF12850">
    <property type="entry name" value="Metallophos_2"/>
    <property type="match status" value="1"/>
</dbReference>
<keyword evidence="5" id="KW-1185">Reference proteome</keyword>
<evidence type="ECO:0000313" key="4">
    <source>
        <dbReference type="EMBL" id="SKA90033.1"/>
    </source>
</evidence>
<reference evidence="5" key="1">
    <citation type="submission" date="2017-02" db="EMBL/GenBank/DDBJ databases">
        <authorList>
            <person name="Varghese N."/>
            <person name="Submissions S."/>
        </authorList>
    </citation>
    <scope>NUCLEOTIDE SEQUENCE [LARGE SCALE GENOMIC DNA]</scope>
    <source>
        <strain evidence="5">USBA 833</strain>
    </source>
</reference>
<evidence type="ECO:0000259" key="3">
    <source>
        <dbReference type="Pfam" id="PF12850"/>
    </source>
</evidence>
<dbReference type="InterPro" id="IPR041802">
    <property type="entry name" value="MPP_YfcE"/>
</dbReference>
<evidence type="ECO:0000256" key="2">
    <source>
        <dbReference type="RuleBase" id="RU362039"/>
    </source>
</evidence>
<dbReference type="STRING" id="1147123.SAMN05443428_11016"/>
<dbReference type="AlphaFoldDB" id="A0A1T4XKV7"/>
<dbReference type="InterPro" id="IPR029052">
    <property type="entry name" value="Metallo-depent_PP-like"/>
</dbReference>
<dbReference type="RefSeq" id="WP_078696561.1">
    <property type="nucleotide sequence ID" value="NZ_FUYH01000010.1"/>
</dbReference>
<name>A0A1T4XKV7_9CLOT</name>
<dbReference type="PANTHER" id="PTHR43165:SF1">
    <property type="entry name" value="PHOSPHODIESTERASE MJ0936"/>
    <property type="match status" value="1"/>
</dbReference>
<dbReference type="PANTHER" id="PTHR43165">
    <property type="entry name" value="METALLOPHOSPHOESTERASE"/>
    <property type="match status" value="1"/>
</dbReference>
<dbReference type="EC" id="3.1.4.-" evidence="2"/>
<gene>
    <name evidence="4" type="ORF">SAMN05443428_11016</name>
</gene>
<dbReference type="Proteomes" id="UP000190105">
    <property type="component" value="Unassembled WGS sequence"/>
</dbReference>
<keyword evidence="2" id="KW-0479">Metal-binding</keyword>
<protein>
    <recommendedName>
        <fullName evidence="2">Phosphoesterase</fullName>
        <ecNumber evidence="2">3.1.4.-</ecNumber>
    </recommendedName>
</protein>
<feature type="domain" description="Calcineurin-like phosphoesterase" evidence="3">
    <location>
        <begin position="1"/>
        <end position="146"/>
    </location>
</feature>
<accession>A0A1T4XKV7</accession>
<dbReference type="CDD" id="cd00841">
    <property type="entry name" value="MPP_YfcE"/>
    <property type="match status" value="1"/>
</dbReference>